<dbReference type="SUPFAM" id="SSF54975">
    <property type="entry name" value="Acylphosphatase/BLUF domain-like"/>
    <property type="match status" value="1"/>
</dbReference>
<dbReference type="Proteomes" id="UP000429555">
    <property type="component" value="Unassembled WGS sequence"/>
</dbReference>
<dbReference type="AlphaFoldDB" id="A0A6I4KRL3"/>
<evidence type="ECO:0000256" key="3">
    <source>
        <dbReference type="ARBA" id="ARBA00015991"/>
    </source>
</evidence>
<accession>A0A6I4KRL3</accession>
<evidence type="ECO:0000256" key="6">
    <source>
        <dbReference type="RuleBase" id="RU000553"/>
    </source>
</evidence>
<dbReference type="RefSeq" id="WP_160344348.1">
    <property type="nucleotide sequence ID" value="NZ_WKJZ01000001.1"/>
</dbReference>
<organism evidence="9 10">
    <name type="scientific">Pseudomonas xionganensis</name>
    <dbReference type="NCBI Taxonomy" id="2654845"/>
    <lineage>
        <taxon>Bacteria</taxon>
        <taxon>Pseudomonadati</taxon>
        <taxon>Pseudomonadota</taxon>
        <taxon>Gammaproteobacteria</taxon>
        <taxon>Pseudomonadales</taxon>
        <taxon>Pseudomonadaceae</taxon>
        <taxon>Pseudomonas</taxon>
    </lineage>
</organism>
<evidence type="ECO:0000256" key="1">
    <source>
        <dbReference type="ARBA" id="ARBA00005614"/>
    </source>
</evidence>
<feature type="active site" evidence="5">
    <location>
        <position position="38"/>
    </location>
</feature>
<dbReference type="GO" id="GO:0003998">
    <property type="term" value="F:acylphosphatase activity"/>
    <property type="evidence" value="ECO:0007669"/>
    <property type="project" value="UniProtKB-EC"/>
</dbReference>
<proteinExistence type="inferred from homology"/>
<gene>
    <name evidence="9" type="ORF">GJV18_08255</name>
</gene>
<comment type="catalytic activity">
    <reaction evidence="4 5 6">
        <text>an acyl phosphate + H2O = a carboxylate + phosphate + H(+)</text>
        <dbReference type="Rhea" id="RHEA:14965"/>
        <dbReference type="ChEBI" id="CHEBI:15377"/>
        <dbReference type="ChEBI" id="CHEBI:15378"/>
        <dbReference type="ChEBI" id="CHEBI:29067"/>
        <dbReference type="ChEBI" id="CHEBI:43474"/>
        <dbReference type="ChEBI" id="CHEBI:59918"/>
        <dbReference type="EC" id="3.6.1.7"/>
    </reaction>
</comment>
<keyword evidence="5 6" id="KW-0378">Hydrolase</keyword>
<evidence type="ECO:0000256" key="5">
    <source>
        <dbReference type="PROSITE-ProRule" id="PRU00520"/>
    </source>
</evidence>
<dbReference type="InterPro" id="IPR036046">
    <property type="entry name" value="Acylphosphatase-like_dom_sf"/>
</dbReference>
<evidence type="ECO:0000256" key="2">
    <source>
        <dbReference type="ARBA" id="ARBA00012150"/>
    </source>
</evidence>
<sequence>MSQQCMQALVSGRVQGVYFRQSTLQQAQALGLRGWVRNLSDGRVEVWYEGDEQALQHLSRWLEQGPAQPQVHELELHRQPVQGFVDFQLLR</sequence>
<dbReference type="InterPro" id="IPR001792">
    <property type="entry name" value="Acylphosphatase-like_dom"/>
</dbReference>
<reference evidence="9 10" key="1">
    <citation type="submission" date="2019-11" db="EMBL/GenBank/DDBJ databases">
        <title>Pseudomonas flavidum sp. nov., isolated from Baiyang Lake.</title>
        <authorList>
            <person name="Zhao Y."/>
        </authorList>
    </citation>
    <scope>NUCLEOTIDE SEQUENCE [LARGE SCALE GENOMIC DNA]</scope>
    <source>
        <strain evidence="10">R-22-3 w-18</strain>
    </source>
</reference>
<evidence type="ECO:0000256" key="4">
    <source>
        <dbReference type="ARBA" id="ARBA00047645"/>
    </source>
</evidence>
<dbReference type="Pfam" id="PF00708">
    <property type="entry name" value="Acylphosphatase"/>
    <property type="match status" value="1"/>
</dbReference>
<feature type="domain" description="Acylphosphatase-like" evidence="8">
    <location>
        <begin position="5"/>
        <end position="91"/>
    </location>
</feature>
<comment type="similarity">
    <text evidence="1 7">Belongs to the acylphosphatase family.</text>
</comment>
<dbReference type="EMBL" id="WKJZ01000001">
    <property type="protein sequence ID" value="MVW75309.1"/>
    <property type="molecule type" value="Genomic_DNA"/>
</dbReference>
<dbReference type="PROSITE" id="PS00150">
    <property type="entry name" value="ACYLPHOSPHATASE_1"/>
    <property type="match status" value="1"/>
</dbReference>
<comment type="caution">
    <text evidence="9">The sequence shown here is derived from an EMBL/GenBank/DDBJ whole genome shotgun (WGS) entry which is preliminary data.</text>
</comment>
<keyword evidence="10" id="KW-1185">Reference proteome</keyword>
<dbReference type="InterPro" id="IPR020456">
    <property type="entry name" value="Acylphosphatase"/>
</dbReference>
<dbReference type="PROSITE" id="PS00151">
    <property type="entry name" value="ACYLPHOSPHATASE_2"/>
    <property type="match status" value="1"/>
</dbReference>
<dbReference type="PRINTS" id="PR00112">
    <property type="entry name" value="ACYLPHPHTASE"/>
</dbReference>
<dbReference type="PANTHER" id="PTHR47268:SF4">
    <property type="entry name" value="ACYLPHOSPHATASE"/>
    <property type="match status" value="1"/>
</dbReference>
<dbReference type="Gene3D" id="3.30.70.100">
    <property type="match status" value="1"/>
</dbReference>
<dbReference type="EC" id="3.6.1.7" evidence="2 5"/>
<protein>
    <recommendedName>
        <fullName evidence="3 5">Acylphosphatase</fullName>
        <ecNumber evidence="2 5">3.6.1.7</ecNumber>
    </recommendedName>
</protein>
<dbReference type="InterPro" id="IPR017968">
    <property type="entry name" value="Acylphosphatase_CS"/>
</dbReference>
<dbReference type="NCBIfam" id="NF011014">
    <property type="entry name" value="PRK14442.1"/>
    <property type="match status" value="1"/>
</dbReference>
<name>A0A6I4KRL3_9PSED</name>
<evidence type="ECO:0000259" key="8">
    <source>
        <dbReference type="PROSITE" id="PS51160"/>
    </source>
</evidence>
<dbReference type="PANTHER" id="PTHR47268">
    <property type="entry name" value="ACYLPHOSPHATASE"/>
    <property type="match status" value="1"/>
</dbReference>
<evidence type="ECO:0000313" key="9">
    <source>
        <dbReference type="EMBL" id="MVW75309.1"/>
    </source>
</evidence>
<dbReference type="PROSITE" id="PS51160">
    <property type="entry name" value="ACYLPHOSPHATASE_3"/>
    <property type="match status" value="1"/>
</dbReference>
<evidence type="ECO:0000313" key="10">
    <source>
        <dbReference type="Proteomes" id="UP000429555"/>
    </source>
</evidence>
<dbReference type="NCBIfam" id="NF011022">
    <property type="entry name" value="PRK14451.1"/>
    <property type="match status" value="1"/>
</dbReference>
<evidence type="ECO:0000256" key="7">
    <source>
        <dbReference type="RuleBase" id="RU004168"/>
    </source>
</evidence>
<feature type="active site" evidence="5">
    <location>
        <position position="20"/>
    </location>
</feature>